<feature type="repeat" description="WD" evidence="6">
    <location>
        <begin position="21"/>
        <end position="62"/>
    </location>
</feature>
<dbReference type="SMART" id="SM00320">
    <property type="entry name" value="WD40"/>
    <property type="match status" value="6"/>
</dbReference>
<feature type="repeat" description="WD" evidence="6">
    <location>
        <begin position="105"/>
        <end position="139"/>
    </location>
</feature>
<keyword evidence="3 6" id="KW-0853">WD repeat</keyword>
<dbReference type="PROSITE" id="PS50082">
    <property type="entry name" value="WD_REPEATS_2"/>
    <property type="match status" value="4"/>
</dbReference>
<evidence type="ECO:0000256" key="1">
    <source>
        <dbReference type="ARBA" id="ARBA00004496"/>
    </source>
</evidence>
<dbReference type="OrthoDB" id="1068471at2759"/>
<accession>A0A1Y1UPD2</accession>
<dbReference type="FunCoup" id="A0A1Y1UPD2">
    <property type="interactions" value="134"/>
</dbReference>
<dbReference type="GeneID" id="33556961"/>
<evidence type="ECO:0000256" key="5">
    <source>
        <dbReference type="ARBA" id="ARBA00038145"/>
    </source>
</evidence>
<dbReference type="GO" id="GO:0071013">
    <property type="term" value="C:catalytic step 2 spliceosome"/>
    <property type="evidence" value="ECO:0007669"/>
    <property type="project" value="TreeGrafter"/>
</dbReference>
<dbReference type="InterPro" id="IPR020472">
    <property type="entry name" value="WD40_PAC1"/>
</dbReference>
<dbReference type="InterPro" id="IPR015943">
    <property type="entry name" value="WD40/YVTN_repeat-like_dom_sf"/>
</dbReference>
<dbReference type="GO" id="GO:0000398">
    <property type="term" value="P:mRNA splicing, via spliceosome"/>
    <property type="evidence" value="ECO:0007669"/>
    <property type="project" value="TreeGrafter"/>
</dbReference>
<dbReference type="Gene3D" id="2.130.10.10">
    <property type="entry name" value="YVTN repeat-like/Quinoprotein amine dehydrogenase"/>
    <property type="match status" value="1"/>
</dbReference>
<evidence type="ECO:0000256" key="3">
    <source>
        <dbReference type="ARBA" id="ARBA00022574"/>
    </source>
</evidence>
<comment type="similarity">
    <text evidence="5">Belongs to the WD repeat MORG1 family.</text>
</comment>
<dbReference type="InterPro" id="IPR001680">
    <property type="entry name" value="WD40_rpt"/>
</dbReference>
<dbReference type="InterPro" id="IPR036322">
    <property type="entry name" value="WD40_repeat_dom_sf"/>
</dbReference>
<evidence type="ECO:0000313" key="7">
    <source>
        <dbReference type="EMBL" id="ORX39326.1"/>
    </source>
</evidence>
<reference evidence="7 8" key="1">
    <citation type="submission" date="2017-03" db="EMBL/GenBank/DDBJ databases">
        <title>Widespread Adenine N6-methylation of Active Genes in Fungi.</title>
        <authorList>
            <consortium name="DOE Joint Genome Institute"/>
            <person name="Mondo S.J."/>
            <person name="Dannebaum R.O."/>
            <person name="Kuo R.C."/>
            <person name="Louie K.B."/>
            <person name="Bewick A.J."/>
            <person name="Labutti K."/>
            <person name="Haridas S."/>
            <person name="Kuo A."/>
            <person name="Salamov A."/>
            <person name="Ahrendt S.R."/>
            <person name="Lau R."/>
            <person name="Bowen B.P."/>
            <person name="Lipzen A."/>
            <person name="Sullivan W."/>
            <person name="Andreopoulos W.B."/>
            <person name="Clum A."/>
            <person name="Lindquist E."/>
            <person name="Daum C."/>
            <person name="Northen T.R."/>
            <person name="Ramamoorthy G."/>
            <person name="Schmitz R.J."/>
            <person name="Gryganskyi A."/>
            <person name="Culley D."/>
            <person name="Magnuson J."/>
            <person name="James T.Y."/>
            <person name="O'Malley M.A."/>
            <person name="Stajich J.E."/>
            <person name="Spatafora J.W."/>
            <person name="Visel A."/>
            <person name="Grigoriev I.V."/>
        </authorList>
    </citation>
    <scope>NUCLEOTIDE SEQUENCE [LARGE SCALE GENOMIC DNA]</scope>
    <source>
        <strain evidence="7 8">NRRL Y-17943</strain>
    </source>
</reference>
<gene>
    <name evidence="7" type="ORF">BD324DRAFT_619263</name>
</gene>
<keyword evidence="4" id="KW-0677">Repeat</keyword>
<dbReference type="PANTHER" id="PTHR22842">
    <property type="entry name" value="WD40 REPEAT PROTEIN"/>
    <property type="match status" value="1"/>
</dbReference>
<dbReference type="PROSITE" id="PS00678">
    <property type="entry name" value="WD_REPEATS_1"/>
    <property type="match status" value="1"/>
</dbReference>
<feature type="repeat" description="WD" evidence="6">
    <location>
        <begin position="282"/>
        <end position="310"/>
    </location>
</feature>
<evidence type="ECO:0000256" key="4">
    <source>
        <dbReference type="ARBA" id="ARBA00022737"/>
    </source>
</evidence>
<dbReference type="PRINTS" id="PR00320">
    <property type="entry name" value="GPROTEINBRPT"/>
</dbReference>
<sequence>MAPSRGTTENLEYPTKQIQLLDAHTGPVNVVKYNNGAKYCLSGSRDRSIRLWNPSAGKEIKCYQGHAQEVLALDIAHDNAKFASCGGDKMVFVWDVAAGTIIRRLQGHFGKINAVAFNQDSQVLASGGFDAKVMLWDMRAVSRDPIQTLKEATSSITSLTIPAKIPEIITGSLDGCIRSYDLRMGKMTDDVVGAPVSSVTPSPTSPKDTLLVSSMDGKLRIFDRANGAVLQTFSGHKVGDMRSKAAWGYGEGLVMTGDEEGRLWAYSVLDAKPIESSPKPIHKRGITWIESKPNGKEMITAGNDGMIKVWAKPDTA</sequence>
<dbReference type="SMART" id="SM00564">
    <property type="entry name" value="PQQ"/>
    <property type="match status" value="1"/>
</dbReference>
<dbReference type="CDD" id="cd00200">
    <property type="entry name" value="WD40"/>
    <property type="match status" value="1"/>
</dbReference>
<keyword evidence="2" id="KW-0963">Cytoplasm</keyword>
<evidence type="ECO:0000256" key="6">
    <source>
        <dbReference type="PROSITE-ProRule" id="PRU00221"/>
    </source>
</evidence>
<dbReference type="InParanoid" id="A0A1Y1UPD2"/>
<comment type="subcellular location">
    <subcellularLocation>
        <location evidence="1">Cytoplasm</location>
    </subcellularLocation>
</comment>
<dbReference type="PANTHER" id="PTHR22842:SF3">
    <property type="entry name" value="WD REPEAT DOMAIN-CONTAINING PROTEIN 83"/>
    <property type="match status" value="1"/>
</dbReference>
<dbReference type="AlphaFoldDB" id="A0A1Y1UPD2"/>
<dbReference type="SUPFAM" id="SSF50978">
    <property type="entry name" value="WD40 repeat-like"/>
    <property type="match status" value="1"/>
</dbReference>
<proteinExistence type="inferred from homology"/>
<organism evidence="7 8">
    <name type="scientific">Kockovaella imperatae</name>
    <dbReference type="NCBI Taxonomy" id="4999"/>
    <lineage>
        <taxon>Eukaryota</taxon>
        <taxon>Fungi</taxon>
        <taxon>Dikarya</taxon>
        <taxon>Basidiomycota</taxon>
        <taxon>Agaricomycotina</taxon>
        <taxon>Tremellomycetes</taxon>
        <taxon>Tremellales</taxon>
        <taxon>Cuniculitremaceae</taxon>
        <taxon>Kockovaella</taxon>
    </lineage>
</organism>
<dbReference type="InterPro" id="IPR019775">
    <property type="entry name" value="WD40_repeat_CS"/>
</dbReference>
<comment type="caution">
    <text evidence="7">The sequence shown here is derived from an EMBL/GenBank/DDBJ whole genome shotgun (WGS) entry which is preliminary data.</text>
</comment>
<dbReference type="Pfam" id="PF00400">
    <property type="entry name" value="WD40"/>
    <property type="match status" value="6"/>
</dbReference>
<dbReference type="InterPro" id="IPR018391">
    <property type="entry name" value="PQQ_b-propeller_rpt"/>
</dbReference>
<dbReference type="STRING" id="4999.A0A1Y1UPD2"/>
<dbReference type="GO" id="GO:0005737">
    <property type="term" value="C:cytoplasm"/>
    <property type="evidence" value="ECO:0007669"/>
    <property type="project" value="UniProtKB-SubCell"/>
</dbReference>
<dbReference type="RefSeq" id="XP_021873189.1">
    <property type="nucleotide sequence ID" value="XM_022015153.1"/>
</dbReference>
<evidence type="ECO:0000256" key="2">
    <source>
        <dbReference type="ARBA" id="ARBA00022490"/>
    </source>
</evidence>
<name>A0A1Y1UPD2_9TREE</name>
<dbReference type="PROSITE" id="PS50294">
    <property type="entry name" value="WD_REPEATS_REGION"/>
    <property type="match status" value="4"/>
</dbReference>
<dbReference type="InterPro" id="IPR051980">
    <property type="entry name" value="WD_repeat_MORG1"/>
</dbReference>
<feature type="repeat" description="WD" evidence="6">
    <location>
        <begin position="63"/>
        <end position="104"/>
    </location>
</feature>
<protein>
    <submittedName>
        <fullName evidence="7">Putative nuclear mRNA splicing, via spliceosome-related protein</fullName>
    </submittedName>
</protein>
<keyword evidence="8" id="KW-1185">Reference proteome</keyword>
<evidence type="ECO:0000313" key="8">
    <source>
        <dbReference type="Proteomes" id="UP000193218"/>
    </source>
</evidence>
<dbReference type="EMBL" id="NBSH01000003">
    <property type="protein sequence ID" value="ORX39326.1"/>
    <property type="molecule type" value="Genomic_DNA"/>
</dbReference>
<dbReference type="Proteomes" id="UP000193218">
    <property type="component" value="Unassembled WGS sequence"/>
</dbReference>